<dbReference type="Gene3D" id="3.90.220.20">
    <property type="entry name" value="DNA methylase specificity domains"/>
    <property type="match status" value="2"/>
</dbReference>
<feature type="domain" description="Type I restriction modification DNA specificity" evidence="4">
    <location>
        <begin position="1"/>
        <end position="183"/>
    </location>
</feature>
<dbReference type="AlphaFoldDB" id="A0A1I5UXT1"/>
<dbReference type="STRING" id="223786.SAMN05216234_1752"/>
<dbReference type="EMBL" id="FOXB01000075">
    <property type="protein sequence ID" value="SFQ00029.1"/>
    <property type="molecule type" value="Genomic_DNA"/>
</dbReference>
<protein>
    <submittedName>
        <fullName evidence="5">Type I restriction enzyme, S subunit</fullName>
    </submittedName>
</protein>
<keyword evidence="3" id="KW-0238">DNA-binding</keyword>
<dbReference type="InterPro" id="IPR000055">
    <property type="entry name" value="Restrct_endonuc_typeI_TRD"/>
</dbReference>
<dbReference type="Gene3D" id="1.10.287.1120">
    <property type="entry name" value="Bipartite methylase S protein"/>
    <property type="match status" value="1"/>
</dbReference>
<keyword evidence="6" id="KW-1185">Reference proteome</keyword>
<comment type="similarity">
    <text evidence="1">Belongs to the type-I restriction system S methylase family.</text>
</comment>
<dbReference type="Proteomes" id="UP000199227">
    <property type="component" value="Unassembled WGS sequence"/>
</dbReference>
<dbReference type="InterPro" id="IPR044946">
    <property type="entry name" value="Restrct_endonuc_typeI_TRD_sf"/>
</dbReference>
<evidence type="ECO:0000256" key="2">
    <source>
        <dbReference type="ARBA" id="ARBA00022747"/>
    </source>
</evidence>
<dbReference type="RefSeq" id="WP_092914320.1">
    <property type="nucleotide sequence ID" value="NZ_FOXB01000075.1"/>
</dbReference>
<evidence type="ECO:0000256" key="1">
    <source>
        <dbReference type="ARBA" id="ARBA00010923"/>
    </source>
</evidence>
<evidence type="ECO:0000259" key="4">
    <source>
        <dbReference type="Pfam" id="PF01420"/>
    </source>
</evidence>
<evidence type="ECO:0000256" key="3">
    <source>
        <dbReference type="ARBA" id="ARBA00023125"/>
    </source>
</evidence>
<proteinExistence type="inferred from homology"/>
<dbReference type="CDD" id="cd17516">
    <property type="entry name" value="RMtype1_S_HinAWORF1578P-TRD2-CR2_like"/>
    <property type="match status" value="1"/>
</dbReference>
<dbReference type="PANTHER" id="PTHR30408">
    <property type="entry name" value="TYPE-1 RESTRICTION ENZYME ECOKI SPECIFICITY PROTEIN"/>
    <property type="match status" value="1"/>
</dbReference>
<dbReference type="OrthoDB" id="5323932at2"/>
<dbReference type="GO" id="GO:0009307">
    <property type="term" value="P:DNA restriction-modification system"/>
    <property type="evidence" value="ECO:0007669"/>
    <property type="project" value="UniProtKB-KW"/>
</dbReference>
<dbReference type="SUPFAM" id="SSF116734">
    <property type="entry name" value="DNA methylase specificity domain"/>
    <property type="match status" value="2"/>
</dbReference>
<dbReference type="PANTHER" id="PTHR30408:SF13">
    <property type="entry name" value="TYPE I RESTRICTION ENZYME HINDI SPECIFICITY SUBUNIT"/>
    <property type="match status" value="1"/>
</dbReference>
<dbReference type="InterPro" id="IPR052021">
    <property type="entry name" value="Type-I_RS_S_subunit"/>
</dbReference>
<dbReference type="Pfam" id="PF01420">
    <property type="entry name" value="Methylase_S"/>
    <property type="match status" value="1"/>
</dbReference>
<gene>
    <name evidence="5" type="ORF">SAMN05216234_1752</name>
</gene>
<keyword evidence="2" id="KW-0680">Restriction system</keyword>
<name>A0A1I5UXT1_9BACT</name>
<evidence type="ECO:0000313" key="5">
    <source>
        <dbReference type="EMBL" id="SFQ00029.1"/>
    </source>
</evidence>
<evidence type="ECO:0000313" key="6">
    <source>
        <dbReference type="Proteomes" id="UP000199227"/>
    </source>
</evidence>
<dbReference type="GO" id="GO:0003677">
    <property type="term" value="F:DNA binding"/>
    <property type="evidence" value="ECO:0007669"/>
    <property type="project" value="UniProtKB-KW"/>
</dbReference>
<accession>A0A1I5UXT1</accession>
<organism evidence="5 6">
    <name type="scientific">Hydrogenimonas thermophila</name>
    <dbReference type="NCBI Taxonomy" id="223786"/>
    <lineage>
        <taxon>Bacteria</taxon>
        <taxon>Pseudomonadati</taxon>
        <taxon>Campylobacterota</taxon>
        <taxon>Epsilonproteobacteria</taxon>
        <taxon>Campylobacterales</taxon>
        <taxon>Hydrogenimonadaceae</taxon>
        <taxon>Hydrogenimonas</taxon>
    </lineage>
</organism>
<sequence length="455" mass="52204">MSEWKEVRLGDIGKIVTGKTPPKKYENVLTNNKKNNIMFLTPSDMNYNLKYINTTERFVTQKGLEFISNCILSEEAICVSCIGSDLGKVYKIKEKAISNQQINSIIVDNSVNSDYIYYYLRNIKDIFKRLAGGSATPILNKTTFSNIKIKIPPLPIQKKIADILSVIDEKIETLQNINSTLEEMAKAIFKSWFVDFEIVKAKTNGKSESEIAKEFGMSKEIVKLFPSELVDSEIGMIPKGWEVKNFGSLLEKHIGGDWGKDVKDLKYSKKVKIIRGTDIPKIKNLDFEEIPTRFVESKKLKTRQLLDGDIIIEISGGTKGQPTGRSLFLTHEIIEILGYKVEPASFCRLFRPISKKIGVLIYYHLLYIYDKGKMWMYQNQSTGISNFQTKYFLEEEKVLIPSNDLIENFYKTTRPLIDRIYSSEKPILQNLRDILLTKLINGEIEVNEMFIKGFE</sequence>
<reference evidence="5 6" key="1">
    <citation type="submission" date="2016-10" db="EMBL/GenBank/DDBJ databases">
        <authorList>
            <person name="de Groot N.N."/>
        </authorList>
    </citation>
    <scope>NUCLEOTIDE SEQUENCE [LARGE SCALE GENOMIC DNA]</scope>
    <source>
        <strain evidence="5 6">EP1-55-1</strain>
    </source>
</reference>